<dbReference type="KEGG" id="saqi:AXG55_07330"/>
<dbReference type="Proteomes" id="UP000184731">
    <property type="component" value="Chromosome"/>
</dbReference>
<keyword evidence="2" id="KW-1185">Reference proteome</keyword>
<name>A0A1L4D0L4_9BACT</name>
<proteinExistence type="predicted"/>
<dbReference type="RefSeq" id="WP_148697470.1">
    <property type="nucleotide sequence ID" value="NZ_CP017834.1"/>
</dbReference>
<dbReference type="AlphaFoldDB" id="A0A1L4D0L4"/>
<sequence length="260" mass="31173">MHEVFFILNKFPNKQEKISFILNATCKIVSQSIVRSQTRDGFNIQKMQALNYSDIGYKYYHDLSTFTKYIRNNFGIKNELIRKLDDNHVFKNKIYTIKDEDIKKLFSFIKYSIGNCGEMALLSSMFLNYFLYIFDKNNNTKFFLFFEKYKIHFGFLKNGDHAFIYFIEKKPYGKENIIVIDPFFNTTLSSEDYNKLLVKNIDHKFVKRNSIPTLSFEIRLKNSSMLTMHNYCLRFGIYEMLKKIAEEFKLRKQNNLSLHY</sequence>
<accession>A0A1L4D0L4</accession>
<gene>
    <name evidence="1" type="ORF">AXG55_07330</name>
</gene>
<evidence type="ECO:0000313" key="1">
    <source>
        <dbReference type="EMBL" id="APJ03727.1"/>
    </source>
</evidence>
<reference evidence="1 2" key="1">
    <citation type="submission" date="2016-10" db="EMBL/GenBank/DDBJ databases">
        <title>Silvanigrella aquatica sp. nov., isolated from a freshwater lake located in the Black Forest, Germany, description of Silvanigrellaceae fam. nov., Silvanigrellales ord. nov., reclassification of the order Bdellovibrionales in the class Oligoflexia, reclassification of the families Bacteriovoracaceae and Halobacteriovoraceae in the new order Bacteriovoracales ord. nov., and reclassification of the family Pseudobacteriovoracaceae in the order Oligoflexiales.</title>
        <authorList>
            <person name="Hahn M.W."/>
            <person name="Schmidt J."/>
            <person name="Koll U."/>
            <person name="Rohde M."/>
            <person name="Verbag S."/>
            <person name="Pitt A."/>
            <person name="Nakai R."/>
            <person name="Naganuma T."/>
            <person name="Lang E."/>
        </authorList>
    </citation>
    <scope>NUCLEOTIDE SEQUENCE [LARGE SCALE GENOMIC DNA]</scope>
    <source>
        <strain evidence="1 2">MWH-Nonnen-W8red</strain>
    </source>
</reference>
<evidence type="ECO:0000313" key="2">
    <source>
        <dbReference type="Proteomes" id="UP000184731"/>
    </source>
</evidence>
<protein>
    <submittedName>
        <fullName evidence="1">Uncharacterized protein</fullName>
    </submittedName>
</protein>
<organism evidence="1 2">
    <name type="scientific">Silvanigrella aquatica</name>
    <dbReference type="NCBI Taxonomy" id="1915309"/>
    <lineage>
        <taxon>Bacteria</taxon>
        <taxon>Pseudomonadati</taxon>
        <taxon>Bdellovibrionota</taxon>
        <taxon>Oligoflexia</taxon>
        <taxon>Silvanigrellales</taxon>
        <taxon>Silvanigrellaceae</taxon>
        <taxon>Silvanigrella</taxon>
    </lineage>
</organism>
<dbReference type="EMBL" id="CP017834">
    <property type="protein sequence ID" value="APJ03727.1"/>
    <property type="molecule type" value="Genomic_DNA"/>
</dbReference>